<dbReference type="AlphaFoldDB" id="A0A919K6C8"/>
<evidence type="ECO:0000256" key="4">
    <source>
        <dbReference type="ARBA" id="ARBA00023125"/>
    </source>
</evidence>
<dbReference type="GO" id="GO:0016987">
    <property type="term" value="F:sigma factor activity"/>
    <property type="evidence" value="ECO:0007669"/>
    <property type="project" value="UniProtKB-KW"/>
</dbReference>
<dbReference type="NCBIfam" id="TIGR02937">
    <property type="entry name" value="sigma70-ECF"/>
    <property type="match status" value="1"/>
</dbReference>
<evidence type="ECO:0000313" key="9">
    <source>
        <dbReference type="Proteomes" id="UP000636960"/>
    </source>
</evidence>
<accession>A0A919K6C8</accession>
<dbReference type="InterPro" id="IPR013324">
    <property type="entry name" value="RNA_pol_sigma_r3/r4-like"/>
</dbReference>
<evidence type="ECO:0000256" key="2">
    <source>
        <dbReference type="ARBA" id="ARBA00023015"/>
    </source>
</evidence>
<evidence type="ECO:0000259" key="7">
    <source>
        <dbReference type="Pfam" id="PF08281"/>
    </source>
</evidence>
<evidence type="ECO:0000256" key="1">
    <source>
        <dbReference type="ARBA" id="ARBA00010641"/>
    </source>
</evidence>
<name>A0A919K6C8_9ACTN</name>
<dbReference type="Proteomes" id="UP000636960">
    <property type="component" value="Unassembled WGS sequence"/>
</dbReference>
<keyword evidence="9" id="KW-1185">Reference proteome</keyword>
<dbReference type="InterPro" id="IPR036388">
    <property type="entry name" value="WH-like_DNA-bd_sf"/>
</dbReference>
<evidence type="ECO:0000256" key="3">
    <source>
        <dbReference type="ARBA" id="ARBA00023082"/>
    </source>
</evidence>
<dbReference type="Gene3D" id="1.10.1740.10">
    <property type="match status" value="1"/>
</dbReference>
<dbReference type="SUPFAM" id="SSF88946">
    <property type="entry name" value="Sigma2 domain of RNA polymerase sigma factors"/>
    <property type="match status" value="1"/>
</dbReference>
<keyword evidence="2" id="KW-0805">Transcription regulation</keyword>
<organism evidence="8 9">
    <name type="scientific">Paractinoplanes rishiriensis</name>
    <dbReference type="NCBI Taxonomy" id="1050105"/>
    <lineage>
        <taxon>Bacteria</taxon>
        <taxon>Bacillati</taxon>
        <taxon>Actinomycetota</taxon>
        <taxon>Actinomycetes</taxon>
        <taxon>Micromonosporales</taxon>
        <taxon>Micromonosporaceae</taxon>
        <taxon>Paractinoplanes</taxon>
    </lineage>
</organism>
<comment type="caution">
    <text evidence="8">The sequence shown here is derived from an EMBL/GenBank/DDBJ whole genome shotgun (WGS) entry which is preliminary data.</text>
</comment>
<dbReference type="SUPFAM" id="SSF88659">
    <property type="entry name" value="Sigma3 and sigma4 domains of RNA polymerase sigma factors"/>
    <property type="match status" value="1"/>
</dbReference>
<dbReference type="InterPro" id="IPR007627">
    <property type="entry name" value="RNA_pol_sigma70_r2"/>
</dbReference>
<dbReference type="InterPro" id="IPR014284">
    <property type="entry name" value="RNA_pol_sigma-70_dom"/>
</dbReference>
<dbReference type="NCBIfam" id="TIGR02983">
    <property type="entry name" value="SigE-fam_strep"/>
    <property type="match status" value="1"/>
</dbReference>
<comment type="similarity">
    <text evidence="1">Belongs to the sigma-70 factor family. ECF subfamily.</text>
</comment>
<gene>
    <name evidence="8" type="primary">rpoE_22</name>
    <name evidence="8" type="ORF">Ari01nite_76370</name>
</gene>
<dbReference type="GO" id="GO:0000428">
    <property type="term" value="C:DNA-directed RNA polymerase complex"/>
    <property type="evidence" value="ECO:0007669"/>
    <property type="project" value="UniProtKB-KW"/>
</dbReference>
<proteinExistence type="inferred from homology"/>
<keyword evidence="5" id="KW-0804">Transcription</keyword>
<dbReference type="GO" id="GO:0006352">
    <property type="term" value="P:DNA-templated transcription initiation"/>
    <property type="evidence" value="ECO:0007669"/>
    <property type="project" value="InterPro"/>
</dbReference>
<dbReference type="PANTHER" id="PTHR43133:SF50">
    <property type="entry name" value="ECF RNA POLYMERASE SIGMA FACTOR SIGM"/>
    <property type="match status" value="1"/>
</dbReference>
<dbReference type="RefSeq" id="WP_203787638.1">
    <property type="nucleotide sequence ID" value="NZ_BOMV01000080.1"/>
</dbReference>
<evidence type="ECO:0000256" key="5">
    <source>
        <dbReference type="ARBA" id="ARBA00023163"/>
    </source>
</evidence>
<keyword evidence="8" id="KW-0240">DNA-directed RNA polymerase</keyword>
<dbReference type="GO" id="GO:0003677">
    <property type="term" value="F:DNA binding"/>
    <property type="evidence" value="ECO:0007669"/>
    <property type="project" value="UniProtKB-KW"/>
</dbReference>
<evidence type="ECO:0000313" key="8">
    <source>
        <dbReference type="EMBL" id="GIF00173.1"/>
    </source>
</evidence>
<dbReference type="InterPro" id="IPR039425">
    <property type="entry name" value="RNA_pol_sigma-70-like"/>
</dbReference>
<dbReference type="PANTHER" id="PTHR43133">
    <property type="entry name" value="RNA POLYMERASE ECF-TYPE SIGMA FACTO"/>
    <property type="match status" value="1"/>
</dbReference>
<keyword evidence="4" id="KW-0238">DNA-binding</keyword>
<sequence>MAELEAEFAAYFAARVSVVRRLAYALCGSWHTADDLVQITFVKLYPRWRRVRRDAAVDAYVRRILINSYLTHLRKHRHEQVVAELPESAAPVADSHEDLGHALRQLPPQQRAVVVLRHLEDLPVAEVAELLQVAEGTVKSQSARGIAALRAAMSKQPGEV</sequence>
<feature type="domain" description="RNA polymerase sigma factor 70 region 4 type 2" evidence="7">
    <location>
        <begin position="97"/>
        <end position="149"/>
    </location>
</feature>
<dbReference type="Gene3D" id="1.10.10.10">
    <property type="entry name" value="Winged helix-like DNA-binding domain superfamily/Winged helix DNA-binding domain"/>
    <property type="match status" value="1"/>
</dbReference>
<dbReference type="CDD" id="cd06171">
    <property type="entry name" value="Sigma70_r4"/>
    <property type="match status" value="1"/>
</dbReference>
<dbReference type="InterPro" id="IPR013325">
    <property type="entry name" value="RNA_pol_sigma_r2"/>
</dbReference>
<dbReference type="Pfam" id="PF04542">
    <property type="entry name" value="Sigma70_r2"/>
    <property type="match status" value="1"/>
</dbReference>
<dbReference type="InterPro" id="IPR014325">
    <property type="entry name" value="RNA_pol_sigma-E_actinobac"/>
</dbReference>
<reference evidence="8" key="1">
    <citation type="submission" date="2021-01" db="EMBL/GenBank/DDBJ databases">
        <title>Whole genome shotgun sequence of Actinoplanes rishiriensis NBRC 108556.</title>
        <authorList>
            <person name="Komaki H."/>
            <person name="Tamura T."/>
        </authorList>
    </citation>
    <scope>NUCLEOTIDE SEQUENCE</scope>
    <source>
        <strain evidence="8">NBRC 108556</strain>
    </source>
</reference>
<dbReference type="EMBL" id="BOMV01000080">
    <property type="protein sequence ID" value="GIF00173.1"/>
    <property type="molecule type" value="Genomic_DNA"/>
</dbReference>
<evidence type="ECO:0000259" key="6">
    <source>
        <dbReference type="Pfam" id="PF04542"/>
    </source>
</evidence>
<keyword evidence="3" id="KW-0731">Sigma factor</keyword>
<dbReference type="Pfam" id="PF08281">
    <property type="entry name" value="Sigma70_r4_2"/>
    <property type="match status" value="1"/>
</dbReference>
<protein>
    <submittedName>
        <fullName evidence="8">DNA-directed RNA polymerase sigma-70 factor</fullName>
    </submittedName>
</protein>
<dbReference type="InterPro" id="IPR013249">
    <property type="entry name" value="RNA_pol_sigma70_r4_t2"/>
</dbReference>
<feature type="domain" description="RNA polymerase sigma-70 region 2" evidence="6">
    <location>
        <begin position="17"/>
        <end position="77"/>
    </location>
</feature>